<evidence type="ECO:0000313" key="2">
    <source>
        <dbReference type="Proteomes" id="UP000198896"/>
    </source>
</evidence>
<keyword evidence="2" id="KW-1185">Reference proteome</keyword>
<dbReference type="EMBL" id="FONL01000002">
    <property type="protein sequence ID" value="SFE16182.1"/>
    <property type="molecule type" value="Genomic_DNA"/>
</dbReference>
<name>A0A1I1YA39_9FIRM</name>
<evidence type="ECO:0008006" key="3">
    <source>
        <dbReference type="Google" id="ProtNLM"/>
    </source>
</evidence>
<reference evidence="1 2" key="1">
    <citation type="submission" date="2016-10" db="EMBL/GenBank/DDBJ databases">
        <authorList>
            <person name="de Groot N.N."/>
        </authorList>
    </citation>
    <scope>NUCLEOTIDE SEQUENCE [LARGE SCALE GENOMIC DNA]</scope>
    <source>
        <strain evidence="1 2">DSM 9236</strain>
    </source>
</reference>
<dbReference type="RefSeq" id="WP_093912683.1">
    <property type="nucleotide sequence ID" value="NZ_FONL01000002.1"/>
</dbReference>
<accession>A0A1I1YA39</accession>
<proteinExistence type="predicted"/>
<dbReference type="Proteomes" id="UP000198896">
    <property type="component" value="Unassembled WGS sequence"/>
</dbReference>
<sequence length="131" mass="15032">MNETTIVNEIAANILPLEKTPANAPVGLIMNEKRLAEYLGTSTYFITLLRKNYGLKYLMLEGMHCIYYYLPMVDEFFRKHSKTFAGTEDGAENGNEEAEVPEVELPESLDVSMIKEPRREKIAHFKRMKAI</sequence>
<organism evidence="1 2">
    <name type="scientific">Succiniclasticum ruminis DSM 9236</name>
    <dbReference type="NCBI Taxonomy" id="1123323"/>
    <lineage>
        <taxon>Bacteria</taxon>
        <taxon>Bacillati</taxon>
        <taxon>Bacillota</taxon>
        <taxon>Negativicutes</taxon>
        <taxon>Acidaminococcales</taxon>
        <taxon>Acidaminococcaceae</taxon>
        <taxon>Succiniclasticum</taxon>
    </lineage>
</organism>
<dbReference type="STRING" id="1123323.SAMN05216245_10299"/>
<gene>
    <name evidence="1" type="ORF">SAMN05216245_10299</name>
</gene>
<evidence type="ECO:0000313" key="1">
    <source>
        <dbReference type="EMBL" id="SFE16182.1"/>
    </source>
</evidence>
<protein>
    <recommendedName>
        <fullName evidence="3">DNA-binding protein</fullName>
    </recommendedName>
</protein>
<dbReference type="AlphaFoldDB" id="A0A1I1YA39"/>